<dbReference type="KEGG" id="lgi:LOTGIDRAFT_105537"/>
<dbReference type="CDD" id="cd10282">
    <property type="entry name" value="DNase1"/>
    <property type="match status" value="1"/>
</dbReference>
<feature type="active site" evidence="5">
    <location>
        <position position="159"/>
    </location>
</feature>
<dbReference type="OMA" id="DCSYASE"/>
<dbReference type="HOGENOM" id="CLU_043335_2_1_1"/>
<dbReference type="GO" id="GO:0005634">
    <property type="term" value="C:nucleus"/>
    <property type="evidence" value="ECO:0007669"/>
    <property type="project" value="TreeGrafter"/>
</dbReference>
<dbReference type="SMART" id="SM00476">
    <property type="entry name" value="DNaseIc"/>
    <property type="match status" value="1"/>
</dbReference>
<dbReference type="STRING" id="225164.V4A392"/>
<keyword evidence="3 4" id="KW-0378">Hydrolase</keyword>
<dbReference type="Gene3D" id="3.60.10.10">
    <property type="entry name" value="Endonuclease/exonuclease/phosphatase"/>
    <property type="match status" value="1"/>
</dbReference>
<reference evidence="7 8" key="1">
    <citation type="journal article" date="2013" name="Nature">
        <title>Insights into bilaterian evolution from three spiralian genomes.</title>
        <authorList>
            <person name="Simakov O."/>
            <person name="Marletaz F."/>
            <person name="Cho S.J."/>
            <person name="Edsinger-Gonzales E."/>
            <person name="Havlak P."/>
            <person name="Hellsten U."/>
            <person name="Kuo D.H."/>
            <person name="Larsson T."/>
            <person name="Lv J."/>
            <person name="Arendt D."/>
            <person name="Savage R."/>
            <person name="Osoegawa K."/>
            <person name="de Jong P."/>
            <person name="Grimwood J."/>
            <person name="Chapman J.A."/>
            <person name="Shapiro H."/>
            <person name="Aerts A."/>
            <person name="Otillar R.P."/>
            <person name="Terry A.Y."/>
            <person name="Boore J.L."/>
            <person name="Grigoriev I.V."/>
            <person name="Lindberg D.R."/>
            <person name="Seaver E.C."/>
            <person name="Weisblat D.A."/>
            <person name="Putnam N.H."/>
            <person name="Rokhsar D.S."/>
        </authorList>
    </citation>
    <scope>NUCLEOTIDE SEQUENCE [LARGE SCALE GENOMIC DNA]</scope>
</reference>
<dbReference type="EMBL" id="KB202283">
    <property type="protein sequence ID" value="ESO91187.1"/>
    <property type="molecule type" value="Genomic_DNA"/>
</dbReference>
<evidence type="ECO:0000256" key="4">
    <source>
        <dbReference type="PIRNR" id="PIRNR000988"/>
    </source>
</evidence>
<evidence type="ECO:0000259" key="6">
    <source>
        <dbReference type="Pfam" id="PF03372"/>
    </source>
</evidence>
<dbReference type="InterPro" id="IPR016202">
    <property type="entry name" value="DNase_I"/>
</dbReference>
<dbReference type="PANTHER" id="PTHR11371">
    <property type="entry name" value="DEOXYRIBONUCLEASE"/>
    <property type="match status" value="1"/>
</dbReference>
<comment type="similarity">
    <text evidence="1 4">Belongs to the DNase I family.</text>
</comment>
<protein>
    <recommendedName>
        <fullName evidence="4">Deoxyribonuclease</fullName>
    </recommendedName>
</protein>
<accession>V4A392</accession>
<dbReference type="AlphaFoldDB" id="V4A392"/>
<dbReference type="RefSeq" id="XP_009057892.1">
    <property type="nucleotide sequence ID" value="XM_009059644.1"/>
</dbReference>
<dbReference type="GO" id="GO:0003677">
    <property type="term" value="F:DNA binding"/>
    <property type="evidence" value="ECO:0007669"/>
    <property type="project" value="TreeGrafter"/>
</dbReference>
<keyword evidence="8" id="KW-1185">Reference proteome</keyword>
<dbReference type="OrthoDB" id="10061407at2759"/>
<evidence type="ECO:0000313" key="8">
    <source>
        <dbReference type="Proteomes" id="UP000030746"/>
    </source>
</evidence>
<dbReference type="GO" id="GO:0004530">
    <property type="term" value="F:deoxyribonuclease I activity"/>
    <property type="evidence" value="ECO:0007669"/>
    <property type="project" value="TreeGrafter"/>
</dbReference>
<dbReference type="Proteomes" id="UP000030746">
    <property type="component" value="Unassembled WGS sequence"/>
</dbReference>
<evidence type="ECO:0000256" key="5">
    <source>
        <dbReference type="PIRSR" id="PIRSR000988-1"/>
    </source>
</evidence>
<keyword evidence="4" id="KW-0255">Endonuclease</keyword>
<feature type="domain" description="Endonuclease/exonuclease/phosphatase" evidence="6">
    <location>
        <begin position="30"/>
        <end position="280"/>
    </location>
</feature>
<dbReference type="PRINTS" id="PR00130">
    <property type="entry name" value="DNASEI"/>
</dbReference>
<name>V4A392_LOTGI</name>
<proteinExistence type="inferred from homology"/>
<organism evidence="7 8">
    <name type="scientific">Lottia gigantea</name>
    <name type="common">Giant owl limpet</name>
    <dbReference type="NCBI Taxonomy" id="225164"/>
    <lineage>
        <taxon>Eukaryota</taxon>
        <taxon>Metazoa</taxon>
        <taxon>Spiralia</taxon>
        <taxon>Lophotrochozoa</taxon>
        <taxon>Mollusca</taxon>
        <taxon>Gastropoda</taxon>
        <taxon>Patellogastropoda</taxon>
        <taxon>Lottioidea</taxon>
        <taxon>Lottiidae</taxon>
        <taxon>Lottia</taxon>
    </lineage>
</organism>
<dbReference type="PIRSF" id="PIRSF000988">
    <property type="entry name" value="DNase_I_euk"/>
    <property type="match status" value="1"/>
</dbReference>
<sequence length="290" mass="32552">MYLVALLVSSCCAASFLQPATVETPLRIGSFNIKTFGKSKMNKLVVAERIAKIVSGYDVLLIQEIKDKAGLSIIKLFDMVTKLNPEFGYVMSDRLGRGVYKEQYAFFFRTDRVYVKSEFQYDDGPDDGTDVFSREPFCIQFWQTMTALMLSVFAVCGIHIEPGKVPEEMDGLLDVYNVVAARWGTRNVVLTGDFNADGSYLTRTEEEKLLLKNDPRFLWVIGSEADTTTKIKSNNAYDRILVAGTELQNAIVPGSGKVDRFDLEESPILTESEAYAVSDHYPVEVSFKFV</sequence>
<dbReference type="InterPro" id="IPR005135">
    <property type="entry name" value="Endo/exonuclease/phosphatase"/>
</dbReference>
<evidence type="ECO:0000256" key="2">
    <source>
        <dbReference type="ARBA" id="ARBA00022722"/>
    </source>
</evidence>
<feature type="active site" evidence="5">
    <location>
        <position position="102"/>
    </location>
</feature>
<evidence type="ECO:0000256" key="1">
    <source>
        <dbReference type="ARBA" id="ARBA00007359"/>
    </source>
</evidence>
<dbReference type="CTD" id="20229998"/>
<dbReference type="GeneID" id="20229998"/>
<keyword evidence="2 4" id="KW-0540">Nuclease</keyword>
<dbReference type="InterPro" id="IPR036691">
    <property type="entry name" value="Endo/exonu/phosph_ase_sf"/>
</dbReference>
<dbReference type="GO" id="GO:0006308">
    <property type="term" value="P:DNA catabolic process"/>
    <property type="evidence" value="ECO:0007669"/>
    <property type="project" value="InterPro"/>
</dbReference>
<evidence type="ECO:0000256" key="3">
    <source>
        <dbReference type="ARBA" id="ARBA00022801"/>
    </source>
</evidence>
<dbReference type="PANTHER" id="PTHR11371:SF31">
    <property type="entry name" value="EXTRACELLULAR NUCLEASE"/>
    <property type="match status" value="1"/>
</dbReference>
<dbReference type="SUPFAM" id="SSF56219">
    <property type="entry name" value="DNase I-like"/>
    <property type="match status" value="1"/>
</dbReference>
<dbReference type="Pfam" id="PF03372">
    <property type="entry name" value="Exo_endo_phos"/>
    <property type="match status" value="1"/>
</dbReference>
<gene>
    <name evidence="7" type="ORF">LOTGIDRAFT_105537</name>
</gene>
<evidence type="ECO:0000313" key="7">
    <source>
        <dbReference type="EMBL" id="ESO91187.1"/>
    </source>
</evidence>